<dbReference type="Proteomes" id="UP000838686">
    <property type="component" value="Unassembled WGS sequence"/>
</dbReference>
<feature type="transmembrane region" description="Helical" evidence="1">
    <location>
        <begin position="79"/>
        <end position="96"/>
    </location>
</feature>
<feature type="transmembrane region" description="Helical" evidence="1">
    <location>
        <begin position="44"/>
        <end position="67"/>
    </location>
</feature>
<protein>
    <recommendedName>
        <fullName evidence="4">Cytochrome C and Quinol oxidase polypeptide I</fullName>
    </recommendedName>
</protein>
<name>A0ABM9CC69_9BACL</name>
<dbReference type="EMBL" id="CAKMMF010000015">
    <property type="protein sequence ID" value="CAH1208707.1"/>
    <property type="molecule type" value="Genomic_DNA"/>
</dbReference>
<keyword evidence="1" id="KW-0472">Membrane</keyword>
<dbReference type="SUPFAM" id="SSF81442">
    <property type="entry name" value="Cytochrome c oxidase subunit I-like"/>
    <property type="match status" value="1"/>
</dbReference>
<dbReference type="RefSeq" id="WP_236343189.1">
    <property type="nucleotide sequence ID" value="NZ_CAKMMF010000015.1"/>
</dbReference>
<feature type="transmembrane region" description="Helical" evidence="1">
    <location>
        <begin position="215"/>
        <end position="233"/>
    </location>
</feature>
<gene>
    <name evidence="2" type="ORF">PAECIP111893_02873</name>
</gene>
<proteinExistence type="predicted"/>
<feature type="transmembrane region" description="Helical" evidence="1">
    <location>
        <begin position="7"/>
        <end position="32"/>
    </location>
</feature>
<feature type="transmembrane region" description="Helical" evidence="1">
    <location>
        <begin position="102"/>
        <end position="120"/>
    </location>
</feature>
<sequence length="410" mass="45595">MSRLPFFFIITGMIGFVLFHGASLLTVSGWLGESVRGPSGWFHIHLFVLGWATMLAMGAVYQLINVILQSKLYSERLGYAHYVCFTVGLTGLLYGFLQGEVYYIALFATLAMVGILLFAWNMAVTLKRAAQWNAITISAACAVLYLVLTAISGMIMGINFATGFWGAYHEQIFHAHIWLGTIGWFGLLITGFSYKMLPMFYLAHHYPVRLQTISMLLWNAAVLFGTISFLSGGGRWPQWSTLLLLALAIIIYNIHLLQIIRFRNKRNPGFGIRWSVYGSQTFAAVVIIALLYTLAAPQQLFQAEFVLIAGWIYLGGWVSFTILGYASKIVPFLWWTHKYGKLVGKPGTPIMSALLNEKQVNIGLAAIAGSSLLLLSGLLWQSQLVFMLASSAYSLCCIAYISRIGLVFTR</sequence>
<keyword evidence="1" id="KW-0812">Transmembrane</keyword>
<feature type="transmembrane region" description="Helical" evidence="1">
    <location>
        <begin position="360"/>
        <end position="380"/>
    </location>
</feature>
<dbReference type="InterPro" id="IPR036927">
    <property type="entry name" value="Cyt_c_oxase-like_su1_sf"/>
</dbReference>
<feature type="transmembrane region" description="Helical" evidence="1">
    <location>
        <begin position="386"/>
        <end position="408"/>
    </location>
</feature>
<dbReference type="Gene3D" id="1.20.210.10">
    <property type="entry name" value="Cytochrome c oxidase-like, subunit I domain"/>
    <property type="match status" value="1"/>
</dbReference>
<reference evidence="2" key="1">
    <citation type="submission" date="2022-01" db="EMBL/GenBank/DDBJ databases">
        <authorList>
            <person name="Criscuolo A."/>
        </authorList>
    </citation>
    <scope>NUCLEOTIDE SEQUENCE</scope>
    <source>
        <strain evidence="2">CIP111893</strain>
    </source>
</reference>
<evidence type="ECO:0008006" key="4">
    <source>
        <dbReference type="Google" id="ProtNLM"/>
    </source>
</evidence>
<feature type="transmembrane region" description="Helical" evidence="1">
    <location>
        <begin position="239"/>
        <end position="262"/>
    </location>
</feature>
<feature type="transmembrane region" description="Helical" evidence="1">
    <location>
        <begin position="274"/>
        <end position="293"/>
    </location>
</feature>
<feature type="transmembrane region" description="Helical" evidence="1">
    <location>
        <begin position="132"/>
        <end position="155"/>
    </location>
</feature>
<organism evidence="2 3">
    <name type="scientific">Paenibacillus plantiphilus</name>
    <dbReference type="NCBI Taxonomy" id="2905650"/>
    <lineage>
        <taxon>Bacteria</taxon>
        <taxon>Bacillati</taxon>
        <taxon>Bacillota</taxon>
        <taxon>Bacilli</taxon>
        <taxon>Bacillales</taxon>
        <taxon>Paenibacillaceae</taxon>
        <taxon>Paenibacillus</taxon>
    </lineage>
</organism>
<evidence type="ECO:0000313" key="2">
    <source>
        <dbReference type="EMBL" id="CAH1208707.1"/>
    </source>
</evidence>
<keyword evidence="3" id="KW-1185">Reference proteome</keyword>
<keyword evidence="1" id="KW-1133">Transmembrane helix</keyword>
<evidence type="ECO:0000256" key="1">
    <source>
        <dbReference type="SAM" id="Phobius"/>
    </source>
</evidence>
<accession>A0ABM9CC69</accession>
<feature type="transmembrane region" description="Helical" evidence="1">
    <location>
        <begin position="305"/>
        <end position="326"/>
    </location>
</feature>
<evidence type="ECO:0000313" key="3">
    <source>
        <dbReference type="Proteomes" id="UP000838686"/>
    </source>
</evidence>
<feature type="transmembrane region" description="Helical" evidence="1">
    <location>
        <begin position="175"/>
        <end position="194"/>
    </location>
</feature>
<comment type="caution">
    <text evidence="2">The sequence shown here is derived from an EMBL/GenBank/DDBJ whole genome shotgun (WGS) entry which is preliminary data.</text>
</comment>